<dbReference type="RefSeq" id="WP_243551476.1">
    <property type="nucleotide sequence ID" value="NZ_CP094532.1"/>
</dbReference>
<evidence type="ECO:0000313" key="1">
    <source>
        <dbReference type="EMBL" id="UOE42374.1"/>
    </source>
</evidence>
<protein>
    <submittedName>
        <fullName evidence="1">Uncharacterized protein</fullName>
    </submittedName>
</protein>
<accession>A0ABY4BUF7</accession>
<sequence length="45" mass="5194">MKSDIPKQKEGAFSDTVSSIKFENETQAIMEVQLRFLKHKSQIQP</sequence>
<gene>
    <name evidence="1" type="ORF">MTP09_06995</name>
</gene>
<organism evidence="1 2">
    <name type="scientific">Chryseobacterium suipulveris</name>
    <dbReference type="NCBI Taxonomy" id="2929800"/>
    <lineage>
        <taxon>Bacteria</taxon>
        <taxon>Pseudomonadati</taxon>
        <taxon>Bacteroidota</taxon>
        <taxon>Flavobacteriia</taxon>
        <taxon>Flavobacteriales</taxon>
        <taxon>Weeksellaceae</taxon>
        <taxon>Chryseobacterium group</taxon>
        <taxon>Chryseobacterium</taxon>
    </lineage>
</organism>
<name>A0ABY4BUF7_9FLAO</name>
<proteinExistence type="predicted"/>
<dbReference type="EMBL" id="CP094532">
    <property type="protein sequence ID" value="UOE42374.1"/>
    <property type="molecule type" value="Genomic_DNA"/>
</dbReference>
<evidence type="ECO:0000313" key="2">
    <source>
        <dbReference type="Proteomes" id="UP000831460"/>
    </source>
</evidence>
<reference evidence="1 2" key="1">
    <citation type="submission" date="2022-03" db="EMBL/GenBank/DDBJ databases">
        <title>Chryseobacterium sp. isolated from particulate matters in swine house.</title>
        <authorList>
            <person name="Won M."/>
            <person name="Kim S.-J."/>
            <person name="Kwon S.-W."/>
        </authorList>
    </citation>
    <scope>NUCLEOTIDE SEQUENCE [LARGE SCALE GENOMIC DNA]</scope>
    <source>
        <strain evidence="1 2">SC2-2</strain>
    </source>
</reference>
<dbReference type="Proteomes" id="UP000831460">
    <property type="component" value="Chromosome"/>
</dbReference>
<keyword evidence="2" id="KW-1185">Reference proteome</keyword>